<reference evidence="3" key="1">
    <citation type="submission" date="2018-07" db="EMBL/GenBank/DDBJ databases">
        <authorList>
            <person name="Zhao J."/>
        </authorList>
    </citation>
    <scope>NUCLEOTIDE SEQUENCE [LARGE SCALE GENOMIC DNA]</scope>
    <source>
        <strain evidence="3">GSSD-12</strain>
    </source>
</reference>
<dbReference type="InterPro" id="IPR032710">
    <property type="entry name" value="NTF2-like_dom_sf"/>
</dbReference>
<protein>
    <submittedName>
        <fullName evidence="2">Nuclear transport factor 2 family protein</fullName>
    </submittedName>
</protein>
<dbReference type="Gene3D" id="3.10.450.50">
    <property type="match status" value="1"/>
</dbReference>
<dbReference type="Pfam" id="PF13577">
    <property type="entry name" value="SnoaL_4"/>
    <property type="match status" value="1"/>
</dbReference>
<accession>A0A345HXM2</accession>
<dbReference type="InterPro" id="IPR037401">
    <property type="entry name" value="SnoaL-like"/>
</dbReference>
<feature type="domain" description="SnoaL-like" evidence="1">
    <location>
        <begin position="11"/>
        <end position="131"/>
    </location>
</feature>
<dbReference type="CDD" id="cd00531">
    <property type="entry name" value="NTF2_like"/>
    <property type="match status" value="1"/>
</dbReference>
<name>A0A345HXM2_9ACTN</name>
<organism evidence="2 3">
    <name type="scientific">Streptomyces paludis</name>
    <dbReference type="NCBI Taxonomy" id="2282738"/>
    <lineage>
        <taxon>Bacteria</taxon>
        <taxon>Bacillati</taxon>
        <taxon>Actinomycetota</taxon>
        <taxon>Actinomycetes</taxon>
        <taxon>Kitasatosporales</taxon>
        <taxon>Streptomycetaceae</taxon>
        <taxon>Streptomyces</taxon>
    </lineage>
</organism>
<evidence type="ECO:0000259" key="1">
    <source>
        <dbReference type="Pfam" id="PF13577"/>
    </source>
</evidence>
<dbReference type="RefSeq" id="WP_114663987.1">
    <property type="nucleotide sequence ID" value="NZ_CP031194.1"/>
</dbReference>
<dbReference type="AlphaFoldDB" id="A0A345HXM2"/>
<evidence type="ECO:0000313" key="3">
    <source>
        <dbReference type="Proteomes" id="UP000253868"/>
    </source>
</evidence>
<dbReference type="EMBL" id="CP031194">
    <property type="protein sequence ID" value="AXG81446.1"/>
    <property type="molecule type" value="Genomic_DNA"/>
</dbReference>
<sequence>MTESTHAAVAAGVRAVIAAHAQAQDAGRTDDVVALYAPDGVLELPGAEPVKGHDALRAAFAGWQPTRPQLHLTGNTVVTVQGVDEATAVSDVTFFHRGDGEPGAPGWTVRIVGRYEDTLRRYDGAWRLTRRSSAFQA</sequence>
<keyword evidence="3" id="KW-1185">Reference proteome</keyword>
<proteinExistence type="predicted"/>
<evidence type="ECO:0000313" key="2">
    <source>
        <dbReference type="EMBL" id="AXG81446.1"/>
    </source>
</evidence>
<gene>
    <name evidence="2" type="ORF">DVK44_31255</name>
</gene>
<dbReference type="KEGG" id="spad:DVK44_31255"/>
<dbReference type="SUPFAM" id="SSF54427">
    <property type="entry name" value="NTF2-like"/>
    <property type="match status" value="1"/>
</dbReference>
<dbReference type="OrthoDB" id="4555743at2"/>
<dbReference type="Proteomes" id="UP000253868">
    <property type="component" value="Chromosome"/>
</dbReference>